<evidence type="ECO:0000313" key="2">
    <source>
        <dbReference type="Proteomes" id="UP000287033"/>
    </source>
</evidence>
<protein>
    <recommendedName>
        <fullName evidence="3">G domain-containing protein</fullName>
    </recommendedName>
</protein>
<dbReference type="EMBL" id="BEZZ01002542">
    <property type="protein sequence ID" value="GCC16639.1"/>
    <property type="molecule type" value="Genomic_DNA"/>
</dbReference>
<dbReference type="STRING" id="137246.A0A401RER1"/>
<dbReference type="Proteomes" id="UP000287033">
    <property type="component" value="Unassembled WGS sequence"/>
</dbReference>
<feature type="non-terminal residue" evidence="1">
    <location>
        <position position="1"/>
    </location>
</feature>
<accession>A0A401RER1</accession>
<dbReference type="AlphaFoldDB" id="A0A401RER1"/>
<comment type="caution">
    <text evidence="1">The sequence shown here is derived from an EMBL/GenBank/DDBJ whole genome shotgun (WGS) entry which is preliminary data.</text>
</comment>
<evidence type="ECO:0008006" key="3">
    <source>
        <dbReference type="Google" id="ProtNLM"/>
    </source>
</evidence>
<dbReference type="InterPro" id="IPR027417">
    <property type="entry name" value="P-loop_NTPase"/>
</dbReference>
<gene>
    <name evidence="1" type="ORF">chiPu_0020357</name>
</gene>
<dbReference type="Gene3D" id="3.40.50.300">
    <property type="entry name" value="P-loop containing nucleotide triphosphate hydrolases"/>
    <property type="match status" value="1"/>
</dbReference>
<sequence length="255" mass="29483">GFDRNLESLRNYLRSYNPPRECVGGYLNILLFGMVGAGKSSTINTFFSALDLEGRMLNIAPSGNDEQSLTPELRFYQQNFLHFWDPTGWNALTETADVNNVLRMILEGRVPPNTNLQEFNPSFDDQYPINPENVIHGVAFLFDMNTVSNIPQDEMKVFHKLQTVVAQKYIYRIVIGTNFDKLGIPEKYYGYIYDYKLLQEKFEKLSEYTGIDKRSMFAITNTGKGQKIDQTRCVLTLYILENMVRTIDRYLKSTE</sequence>
<dbReference type="SUPFAM" id="SSF52540">
    <property type="entry name" value="P-loop containing nucleoside triphosphate hydrolases"/>
    <property type="match status" value="1"/>
</dbReference>
<keyword evidence="2" id="KW-1185">Reference proteome</keyword>
<dbReference type="PANTHER" id="PTHR14241">
    <property type="entry name" value="INTERFERON-INDUCED PROTEIN 44"/>
    <property type="match status" value="1"/>
</dbReference>
<evidence type="ECO:0000313" key="1">
    <source>
        <dbReference type="EMBL" id="GCC16639.1"/>
    </source>
</evidence>
<dbReference type="OrthoDB" id="25620at2759"/>
<reference evidence="1 2" key="1">
    <citation type="journal article" date="2018" name="Nat. Ecol. Evol.">
        <title>Shark genomes provide insights into elasmobranch evolution and the origin of vertebrates.</title>
        <authorList>
            <person name="Hara Y"/>
            <person name="Yamaguchi K"/>
            <person name="Onimaru K"/>
            <person name="Kadota M"/>
            <person name="Koyanagi M"/>
            <person name="Keeley SD"/>
            <person name="Tatsumi K"/>
            <person name="Tanaka K"/>
            <person name="Motone F"/>
            <person name="Kageyama Y"/>
            <person name="Nozu R"/>
            <person name="Adachi N"/>
            <person name="Nishimura O"/>
            <person name="Nakagawa R"/>
            <person name="Tanegashima C"/>
            <person name="Kiyatake I"/>
            <person name="Matsumoto R"/>
            <person name="Murakumo K"/>
            <person name="Nishida K"/>
            <person name="Terakita A"/>
            <person name="Kuratani S"/>
            <person name="Sato K"/>
            <person name="Hyodo S Kuraku.S."/>
        </authorList>
    </citation>
    <scope>NUCLEOTIDE SEQUENCE [LARGE SCALE GENOMIC DNA]</scope>
</reference>
<name>A0A401RER1_CHIPU</name>
<dbReference type="PANTHER" id="PTHR14241:SF32">
    <property type="entry name" value="VWFA DOMAIN-CONTAINING PROTEIN-RELATED"/>
    <property type="match status" value="1"/>
</dbReference>
<organism evidence="1 2">
    <name type="scientific">Chiloscyllium punctatum</name>
    <name type="common">Brownbanded bambooshark</name>
    <name type="synonym">Hemiscyllium punctatum</name>
    <dbReference type="NCBI Taxonomy" id="137246"/>
    <lineage>
        <taxon>Eukaryota</taxon>
        <taxon>Metazoa</taxon>
        <taxon>Chordata</taxon>
        <taxon>Craniata</taxon>
        <taxon>Vertebrata</taxon>
        <taxon>Chondrichthyes</taxon>
        <taxon>Elasmobranchii</taxon>
        <taxon>Galeomorphii</taxon>
        <taxon>Galeoidea</taxon>
        <taxon>Orectolobiformes</taxon>
        <taxon>Hemiscylliidae</taxon>
        <taxon>Chiloscyllium</taxon>
    </lineage>
</organism>
<proteinExistence type="predicted"/>
<dbReference type="OMA" id="YWERASH"/>